<dbReference type="InterPro" id="IPR036514">
    <property type="entry name" value="SGNH_hydro_sf"/>
</dbReference>
<proteinExistence type="predicted"/>
<comment type="caution">
    <text evidence="2">The sequence shown here is derived from an EMBL/GenBank/DDBJ whole genome shotgun (WGS) entry which is preliminary data.</text>
</comment>
<sequence>MQKIILYGDSILAGYRNGHATELVTESLQTYFSDHQVINSSIPGATTEEGLDFLSLKVTNLKYSAVVLGLGTNDCSVKLGLSPGHYAANLDKLVQMIGRDKIVLMGPAYTNWKIAEDHSWSRTLQFQLVAQECAKHNNLPFLDLAKAMENSNHPNDLLEDDGIHLNDEGIALLTKKLAPLIKEVLA</sequence>
<evidence type="ECO:0000259" key="1">
    <source>
        <dbReference type="Pfam" id="PF13472"/>
    </source>
</evidence>
<dbReference type="Pfam" id="PF13472">
    <property type="entry name" value="Lipase_GDSL_2"/>
    <property type="match status" value="1"/>
</dbReference>
<feature type="domain" description="SGNH hydrolase-type esterase" evidence="1">
    <location>
        <begin position="7"/>
        <end position="169"/>
    </location>
</feature>
<dbReference type="Gene3D" id="3.40.50.1110">
    <property type="entry name" value="SGNH hydrolase"/>
    <property type="match status" value="1"/>
</dbReference>
<evidence type="ECO:0000313" key="3">
    <source>
        <dbReference type="Proteomes" id="UP001519292"/>
    </source>
</evidence>
<dbReference type="Proteomes" id="UP001519292">
    <property type="component" value="Unassembled WGS sequence"/>
</dbReference>
<dbReference type="RefSeq" id="WP_209686826.1">
    <property type="nucleotide sequence ID" value="NZ_JAGGLU010000006.1"/>
</dbReference>
<protein>
    <submittedName>
        <fullName evidence="2">Lysophospholipase L1-like esterase</fullName>
    </submittedName>
</protein>
<keyword evidence="3" id="KW-1185">Reference proteome</keyword>
<organism evidence="2 3">
    <name type="scientific">Lactobacillus colini</name>
    <dbReference type="NCBI Taxonomy" id="1819254"/>
    <lineage>
        <taxon>Bacteria</taxon>
        <taxon>Bacillati</taxon>
        <taxon>Bacillota</taxon>
        <taxon>Bacilli</taxon>
        <taxon>Lactobacillales</taxon>
        <taxon>Lactobacillaceae</taxon>
        <taxon>Lactobacillus</taxon>
    </lineage>
</organism>
<dbReference type="PANTHER" id="PTHR30383">
    <property type="entry name" value="THIOESTERASE 1/PROTEASE 1/LYSOPHOSPHOLIPASE L1"/>
    <property type="match status" value="1"/>
</dbReference>
<gene>
    <name evidence="2" type="ORF">J2Z60_001255</name>
</gene>
<dbReference type="EMBL" id="JAGGLU010000006">
    <property type="protein sequence ID" value="MBP2058078.1"/>
    <property type="molecule type" value="Genomic_DNA"/>
</dbReference>
<evidence type="ECO:0000313" key="2">
    <source>
        <dbReference type="EMBL" id="MBP2058078.1"/>
    </source>
</evidence>
<reference evidence="2 3" key="1">
    <citation type="submission" date="2021-03" db="EMBL/GenBank/DDBJ databases">
        <title>Genomic Encyclopedia of Type Strains, Phase IV (KMG-IV): sequencing the most valuable type-strain genomes for metagenomic binning, comparative biology and taxonomic classification.</title>
        <authorList>
            <person name="Goeker M."/>
        </authorList>
    </citation>
    <scope>NUCLEOTIDE SEQUENCE [LARGE SCALE GENOMIC DNA]</scope>
    <source>
        <strain evidence="2 3">DSM 101872</strain>
    </source>
</reference>
<dbReference type="InterPro" id="IPR051532">
    <property type="entry name" value="Ester_Hydrolysis_Enzymes"/>
</dbReference>
<dbReference type="InterPro" id="IPR013830">
    <property type="entry name" value="SGNH_hydro"/>
</dbReference>
<dbReference type="SUPFAM" id="SSF52266">
    <property type="entry name" value="SGNH hydrolase"/>
    <property type="match status" value="1"/>
</dbReference>
<name>A0ABS4MEM5_9LACO</name>
<accession>A0ABS4MEM5</accession>